<evidence type="ECO:0000313" key="14">
    <source>
        <dbReference type="Proteomes" id="UP000529417"/>
    </source>
</evidence>
<gene>
    <name evidence="13" type="ORF">HUK65_14470</name>
</gene>
<feature type="domain" description="Copper resistance protein D" evidence="12">
    <location>
        <begin position="285"/>
        <end position="384"/>
    </location>
</feature>
<evidence type="ECO:0000313" key="13">
    <source>
        <dbReference type="EMBL" id="NYS26196.1"/>
    </source>
</evidence>
<comment type="subcellular location">
    <subcellularLocation>
        <location evidence="1">Cell membrane</location>
        <topology evidence="1">Multi-pass membrane protein</topology>
    </subcellularLocation>
</comment>
<feature type="chain" id="PRO_5031551365" evidence="10">
    <location>
        <begin position="21"/>
        <end position="507"/>
    </location>
</feature>
<feature type="transmembrane region" description="Helical" evidence="9">
    <location>
        <begin position="164"/>
        <end position="181"/>
    </location>
</feature>
<dbReference type="AlphaFoldDB" id="A0A7Z0L0G4"/>
<evidence type="ECO:0000256" key="8">
    <source>
        <dbReference type="ARBA" id="ARBA00023136"/>
    </source>
</evidence>
<feature type="transmembrane region" description="Helical" evidence="9">
    <location>
        <begin position="130"/>
        <end position="152"/>
    </location>
</feature>
<dbReference type="GO" id="GO:0042597">
    <property type="term" value="C:periplasmic space"/>
    <property type="evidence" value="ECO:0007669"/>
    <property type="project" value="InterPro"/>
</dbReference>
<accession>A0A7Z0L0G4</accession>
<dbReference type="GO" id="GO:0046688">
    <property type="term" value="P:response to copper ion"/>
    <property type="evidence" value="ECO:0007669"/>
    <property type="project" value="InterPro"/>
</dbReference>
<protein>
    <submittedName>
        <fullName evidence="13">Copper resistance protein CopC</fullName>
    </submittedName>
</protein>
<proteinExistence type="predicted"/>
<dbReference type="Gene3D" id="2.60.40.1220">
    <property type="match status" value="1"/>
</dbReference>
<evidence type="ECO:0000259" key="11">
    <source>
        <dbReference type="Pfam" id="PF04234"/>
    </source>
</evidence>
<name>A0A7Z0L0G4_9RHOB</name>
<dbReference type="GO" id="GO:0006825">
    <property type="term" value="P:copper ion transport"/>
    <property type="evidence" value="ECO:0007669"/>
    <property type="project" value="InterPro"/>
</dbReference>
<dbReference type="PANTHER" id="PTHR34820:SF4">
    <property type="entry name" value="INNER MEMBRANE PROTEIN YEBZ"/>
    <property type="match status" value="1"/>
</dbReference>
<dbReference type="InterPro" id="IPR014755">
    <property type="entry name" value="Cu-Rt/internalin_Ig-like"/>
</dbReference>
<sequence>MLRALVIFFVTLILPLQALAHAQLRGADPAAGTIVDTAPAEVILTFNEPIAPLQARWFGPDGAAMDVEGRAQGPDLIITAPDGLAEGTHALSWRVVSEDGHPVGGTHVFSIGFETGAPEAAPEALPWPAAAARGALTLALVFGVGGMVWAVLSQTPAPRLATAALWSVPLASVALLGGQAMDLTGDGVVALARMNAWAMAANSPFGIAAGLAVFAGVLAMTGHRLPILLAWALAALSFASAGHAARAEPVALMAPLIFAHALALIFWAGALPGLIMALRRPDTEALMLRFSRLAVPMVALLVVSGGALAWRQIETPAALTSTAYGWVFLAKMALFACILVLAAWHKLRLTPMLASNGALARLRFNRSLRLELGLMVALLALTAAFRLTPPPRAMAEIPESRVELHLHGRESMADIALIPGGPGQNRVEIVPLDGDFQPFTPLEVTLFFAKPEEGLERIELRADLGADGLWTAGPVHLPQGGTWDVVADILITDFRKELIGGEMQLLP</sequence>
<feature type="transmembrane region" description="Helical" evidence="9">
    <location>
        <begin position="201"/>
        <end position="220"/>
    </location>
</feature>
<evidence type="ECO:0000256" key="1">
    <source>
        <dbReference type="ARBA" id="ARBA00004651"/>
    </source>
</evidence>
<feature type="transmembrane region" description="Helical" evidence="9">
    <location>
        <begin position="227"/>
        <end position="245"/>
    </location>
</feature>
<evidence type="ECO:0000259" key="12">
    <source>
        <dbReference type="Pfam" id="PF05425"/>
    </source>
</evidence>
<dbReference type="RefSeq" id="WP_179906989.1">
    <property type="nucleotide sequence ID" value="NZ_JACBXS010000035.1"/>
</dbReference>
<keyword evidence="8 9" id="KW-0472">Membrane</keyword>
<feature type="transmembrane region" description="Helical" evidence="9">
    <location>
        <begin position="257"/>
        <end position="278"/>
    </location>
</feature>
<comment type="caution">
    <text evidence="13">The sequence shown here is derived from an EMBL/GenBank/DDBJ whole genome shotgun (WGS) entry which is preliminary data.</text>
</comment>
<keyword evidence="6 9" id="KW-1133">Transmembrane helix</keyword>
<keyword evidence="14" id="KW-1185">Reference proteome</keyword>
<organism evidence="13 14">
    <name type="scientific">Rhabdonatronobacter sediminivivens</name>
    <dbReference type="NCBI Taxonomy" id="2743469"/>
    <lineage>
        <taxon>Bacteria</taxon>
        <taxon>Pseudomonadati</taxon>
        <taxon>Pseudomonadota</taxon>
        <taxon>Alphaproteobacteria</taxon>
        <taxon>Rhodobacterales</taxon>
        <taxon>Paracoccaceae</taxon>
        <taxon>Rhabdonatronobacter</taxon>
    </lineage>
</organism>
<dbReference type="InterPro" id="IPR014756">
    <property type="entry name" value="Ig_E-set"/>
</dbReference>
<feature type="transmembrane region" description="Helical" evidence="9">
    <location>
        <begin position="290"/>
        <end position="311"/>
    </location>
</feature>
<dbReference type="Pfam" id="PF04234">
    <property type="entry name" value="CopC"/>
    <property type="match status" value="1"/>
</dbReference>
<keyword evidence="7" id="KW-0186">Copper</keyword>
<feature type="transmembrane region" description="Helical" evidence="9">
    <location>
        <begin position="368"/>
        <end position="387"/>
    </location>
</feature>
<reference evidence="13 14" key="1">
    <citation type="journal article" date="2000" name="Arch. Microbiol.">
        <title>Rhodobaca bogoriensis gen. nov. and sp. nov., an alkaliphilic purple nonsulfur bacterium from African Rift Valley soda lakes.</title>
        <authorList>
            <person name="Milford A.D."/>
            <person name="Achenbach L.A."/>
            <person name="Jung D.O."/>
            <person name="Madigan M.T."/>
        </authorList>
    </citation>
    <scope>NUCLEOTIDE SEQUENCE [LARGE SCALE GENOMIC DNA]</scope>
    <source>
        <strain evidence="13 14">2376</strain>
    </source>
</reference>
<feature type="transmembrane region" description="Helical" evidence="9">
    <location>
        <begin position="323"/>
        <end position="347"/>
    </location>
</feature>
<evidence type="ECO:0000256" key="10">
    <source>
        <dbReference type="SAM" id="SignalP"/>
    </source>
</evidence>
<dbReference type="GO" id="GO:0005886">
    <property type="term" value="C:plasma membrane"/>
    <property type="evidence" value="ECO:0007669"/>
    <property type="project" value="UniProtKB-SubCell"/>
</dbReference>
<keyword evidence="5 10" id="KW-0732">Signal</keyword>
<evidence type="ECO:0000256" key="2">
    <source>
        <dbReference type="ARBA" id="ARBA00022475"/>
    </source>
</evidence>
<dbReference type="InterPro" id="IPR032694">
    <property type="entry name" value="CopC/D"/>
</dbReference>
<evidence type="ECO:0000256" key="9">
    <source>
        <dbReference type="SAM" id="Phobius"/>
    </source>
</evidence>
<evidence type="ECO:0000256" key="6">
    <source>
        <dbReference type="ARBA" id="ARBA00022989"/>
    </source>
</evidence>
<feature type="signal peptide" evidence="10">
    <location>
        <begin position="1"/>
        <end position="20"/>
    </location>
</feature>
<dbReference type="PANTHER" id="PTHR34820">
    <property type="entry name" value="INNER MEMBRANE PROTEIN YEBZ"/>
    <property type="match status" value="1"/>
</dbReference>
<keyword evidence="4" id="KW-0479">Metal-binding</keyword>
<evidence type="ECO:0000256" key="4">
    <source>
        <dbReference type="ARBA" id="ARBA00022723"/>
    </source>
</evidence>
<keyword evidence="3 9" id="KW-0812">Transmembrane</keyword>
<dbReference type="Proteomes" id="UP000529417">
    <property type="component" value="Unassembled WGS sequence"/>
</dbReference>
<dbReference type="SUPFAM" id="SSF81296">
    <property type="entry name" value="E set domains"/>
    <property type="match status" value="1"/>
</dbReference>
<dbReference type="InterPro" id="IPR008457">
    <property type="entry name" value="Cu-R_CopD_dom"/>
</dbReference>
<evidence type="ECO:0000256" key="5">
    <source>
        <dbReference type="ARBA" id="ARBA00022729"/>
    </source>
</evidence>
<dbReference type="GO" id="GO:0005507">
    <property type="term" value="F:copper ion binding"/>
    <property type="evidence" value="ECO:0007669"/>
    <property type="project" value="InterPro"/>
</dbReference>
<keyword evidence="2" id="KW-1003">Cell membrane</keyword>
<dbReference type="EMBL" id="JACBXS010000035">
    <property type="protein sequence ID" value="NYS26196.1"/>
    <property type="molecule type" value="Genomic_DNA"/>
</dbReference>
<evidence type="ECO:0000256" key="7">
    <source>
        <dbReference type="ARBA" id="ARBA00023008"/>
    </source>
</evidence>
<evidence type="ECO:0000256" key="3">
    <source>
        <dbReference type="ARBA" id="ARBA00022692"/>
    </source>
</evidence>
<dbReference type="InterPro" id="IPR007348">
    <property type="entry name" value="CopC_dom"/>
</dbReference>
<feature type="domain" description="CopC" evidence="11">
    <location>
        <begin position="21"/>
        <end position="111"/>
    </location>
</feature>
<dbReference type="Pfam" id="PF05425">
    <property type="entry name" value="CopD"/>
    <property type="match status" value="1"/>
</dbReference>